<feature type="region of interest" description="Disordered" evidence="1">
    <location>
        <begin position="114"/>
        <end position="179"/>
    </location>
</feature>
<organism evidence="3 4">
    <name type="scientific">Bifidobacterium callitrichos</name>
    <dbReference type="NCBI Taxonomy" id="762209"/>
    <lineage>
        <taxon>Bacteria</taxon>
        <taxon>Bacillati</taxon>
        <taxon>Actinomycetota</taxon>
        <taxon>Actinomycetes</taxon>
        <taxon>Bifidobacteriales</taxon>
        <taxon>Bifidobacteriaceae</taxon>
        <taxon>Bifidobacterium</taxon>
    </lineage>
</organism>
<feature type="compositionally biased region" description="Polar residues" evidence="1">
    <location>
        <begin position="72"/>
        <end position="81"/>
    </location>
</feature>
<reference evidence="3 4" key="2">
    <citation type="submission" date="2018-03" db="EMBL/GenBank/DDBJ databases">
        <title>The comparative genomics of Bifidobacterium callitrichos reflects dietary carbohydrate utilization within the common marmoset gut.</title>
        <authorList>
            <person name="Rani A."/>
        </authorList>
    </citation>
    <scope>NUCLEOTIDE SEQUENCE [LARGE SCALE GENOMIC DNA]</scope>
    <source>
        <strain evidence="3 4">UMA51805</strain>
    </source>
</reference>
<feature type="transmembrane region" description="Helical" evidence="2">
    <location>
        <begin position="219"/>
        <end position="245"/>
    </location>
</feature>
<dbReference type="Proteomes" id="UP000240228">
    <property type="component" value="Unassembled WGS sequence"/>
</dbReference>
<evidence type="ECO:0000256" key="2">
    <source>
        <dbReference type="SAM" id="Phobius"/>
    </source>
</evidence>
<keyword evidence="2" id="KW-1133">Transmembrane helix</keyword>
<proteinExistence type="predicted"/>
<accession>A0A2T3GBY3</accession>
<dbReference type="AlphaFoldDB" id="A0A2T3GBY3"/>
<name>A0A2T3GBY3_9BIFI</name>
<feature type="compositionally biased region" description="Polar residues" evidence="1">
    <location>
        <begin position="134"/>
        <end position="144"/>
    </location>
</feature>
<reference evidence="4" key="1">
    <citation type="submission" date="2017-09" db="EMBL/GenBank/DDBJ databases">
        <authorList>
            <person name="Sela D.A."/>
            <person name="Albert K."/>
        </authorList>
    </citation>
    <scope>NUCLEOTIDE SEQUENCE [LARGE SCALE GENOMIC DNA]</scope>
    <source>
        <strain evidence="4">UMA51805</strain>
    </source>
</reference>
<protein>
    <submittedName>
        <fullName evidence="3">Uncharacterized protein</fullName>
    </submittedName>
</protein>
<dbReference type="RefSeq" id="WP_107043709.1">
    <property type="nucleotide sequence ID" value="NZ_NWTX01000003.1"/>
</dbReference>
<feature type="compositionally biased region" description="Low complexity" evidence="1">
    <location>
        <begin position="41"/>
        <end position="53"/>
    </location>
</feature>
<dbReference type="EMBL" id="NWTX01000003">
    <property type="protein sequence ID" value="PST46983.1"/>
    <property type="molecule type" value="Genomic_DNA"/>
</dbReference>
<keyword evidence="2" id="KW-0812">Transmembrane</keyword>
<evidence type="ECO:0000313" key="4">
    <source>
        <dbReference type="Proteomes" id="UP000240228"/>
    </source>
</evidence>
<feature type="region of interest" description="Disordered" evidence="1">
    <location>
        <begin position="41"/>
        <end position="101"/>
    </location>
</feature>
<gene>
    <name evidence="3" type="ORF">CPA40_03260</name>
</gene>
<evidence type="ECO:0000256" key="1">
    <source>
        <dbReference type="SAM" id="MobiDB-lite"/>
    </source>
</evidence>
<comment type="caution">
    <text evidence="3">The sequence shown here is derived from an EMBL/GenBank/DDBJ whole genome shotgun (WGS) entry which is preliminary data.</text>
</comment>
<evidence type="ECO:0000313" key="3">
    <source>
        <dbReference type="EMBL" id="PST46983.1"/>
    </source>
</evidence>
<feature type="transmembrane region" description="Helical" evidence="2">
    <location>
        <begin position="184"/>
        <end position="207"/>
    </location>
</feature>
<sequence>MSDDTTKVLPMHDAGDEKTTVLPAAALTEPADTTVLPVPEAATAADSASSADTEVMEPTIAVTSQTREDEQPTQALSQIPSTIDDFADTTPSTAGVGPIPLDVPLSEAIPAAAQDSASPFVSTAPDPTPVPESSGATPASQAEDSTPVEPSAPVEPEPPVSGPRTAAPTQNNPEPPKGASRSTIVFGLIMLLIGAFGMFTGLNPAVLGKWFYDMTPQTVIAIMCAAAGVILLVIALIWSIAKAVANRKEKSKR</sequence>
<keyword evidence="2" id="KW-0472">Membrane</keyword>
<keyword evidence="4" id="KW-1185">Reference proteome</keyword>